<dbReference type="InterPro" id="IPR036291">
    <property type="entry name" value="NAD(P)-bd_dom_sf"/>
</dbReference>
<accession>A0A556AIG7</accession>
<evidence type="ECO:0000313" key="16">
    <source>
        <dbReference type="Proteomes" id="UP000318405"/>
    </source>
</evidence>
<protein>
    <submittedName>
        <fullName evidence="15">3-hydroxyacyl-CoA dehydrogenase</fullName>
    </submittedName>
</protein>
<evidence type="ECO:0000256" key="3">
    <source>
        <dbReference type="ARBA" id="ARBA00022832"/>
    </source>
</evidence>
<keyword evidence="6" id="KW-0520">NAD</keyword>
<dbReference type="InterPro" id="IPR001753">
    <property type="entry name" value="Enoyl-CoA_hydra/iso"/>
</dbReference>
<evidence type="ECO:0000256" key="7">
    <source>
        <dbReference type="ARBA" id="ARBA00023098"/>
    </source>
</evidence>
<dbReference type="FunFam" id="1.10.1040.50:FF:000006">
    <property type="entry name" value="Peroxisomal bifunctional enzyme"/>
    <property type="match status" value="1"/>
</dbReference>
<evidence type="ECO:0000256" key="1">
    <source>
        <dbReference type="ARBA" id="ARBA00004275"/>
    </source>
</evidence>
<feature type="domain" description="3-hydroxyacyl-CoA dehydrogenase NAD binding" evidence="14">
    <location>
        <begin position="294"/>
        <end position="469"/>
    </location>
</feature>
<keyword evidence="4" id="KW-0442">Lipid degradation</keyword>
<keyword evidence="8" id="KW-0576">Peroxisome</keyword>
<evidence type="ECO:0000259" key="13">
    <source>
        <dbReference type="Pfam" id="PF00725"/>
    </source>
</evidence>
<dbReference type="SUPFAM" id="SSF51735">
    <property type="entry name" value="NAD(P)-binding Rossmann-fold domains"/>
    <property type="match status" value="1"/>
</dbReference>
<evidence type="ECO:0000256" key="6">
    <source>
        <dbReference type="ARBA" id="ARBA00023027"/>
    </source>
</evidence>
<dbReference type="EMBL" id="VLTJ01000029">
    <property type="protein sequence ID" value="TSH92692.1"/>
    <property type="molecule type" value="Genomic_DNA"/>
</dbReference>
<keyword evidence="3" id="KW-0276">Fatty acid metabolism</keyword>
<dbReference type="Pfam" id="PF00725">
    <property type="entry name" value="3HCDH"/>
    <property type="match status" value="1"/>
</dbReference>
<evidence type="ECO:0000313" key="15">
    <source>
        <dbReference type="EMBL" id="TSH92692.1"/>
    </source>
</evidence>
<dbReference type="OrthoDB" id="5287258at2"/>
<proteinExistence type="predicted"/>
<comment type="catalytic activity">
    <reaction evidence="12">
        <text>a (3S)-3-hydroxyacyl-CoA + NAD(+) = a 3-oxoacyl-CoA + NADH + H(+)</text>
        <dbReference type="Rhea" id="RHEA:22432"/>
        <dbReference type="ChEBI" id="CHEBI:15378"/>
        <dbReference type="ChEBI" id="CHEBI:57318"/>
        <dbReference type="ChEBI" id="CHEBI:57540"/>
        <dbReference type="ChEBI" id="CHEBI:57945"/>
        <dbReference type="ChEBI" id="CHEBI:90726"/>
        <dbReference type="EC" id="1.1.1.35"/>
    </reaction>
</comment>
<comment type="subcellular location">
    <subcellularLocation>
        <location evidence="1">Peroxisome</location>
    </subcellularLocation>
</comment>
<evidence type="ECO:0000256" key="11">
    <source>
        <dbReference type="ARBA" id="ARBA00023268"/>
    </source>
</evidence>
<sequence>MNLVNYHTKDAIAYVAMAKAPLNALDMDMIAALHEAMDRARRDSAVLGVVLFGEARMFSAGADIREFDAPDTLRPALQELCSAIECLCKPVVAAIHTCALGGALELAVGCHARIAMIGSRLGLPEVSLGLLPGGGGTQRVPRLVGTTQALQLMIGGKPIDAAQAHAIGLVDEVVTSDLLASAAAAVIRLATGASCRVTSRLPADVSSESLAEIERRRTQTARLSTPAQAAIVECVDRAMKHAPEDALAFEWRELIKLMHTPQSRALRHLFFAEKEAARLSTGAAPEALVPIRRIAVVGAGTMGSGIATCFLAAGFPVVLLDVADAALERGRDAIQRALDAGVRRGRWSCAESANFIDRLTTATDLEEAASADLVIEAVFENLSLKREVMQRLGKIVTHDAILATNTSTLNVDELAAATSRPSQVIGMHFFSPAHVMRLLEIVNGRATSPRVLATAMAIAHRIGKQAVVSGVCYGFIGNRMLEGYLRETDLLLLEGASPAQIDRALEAFGMAMGPCRMLDMSGVDVSARVVEEAQRRADVSRDGAYRLVCRRLHAMGRDGQKSGVGYYRHDGQKLLPVDDQTTLYASWAAEFGIARRSSISDDEIVHRCLLASINEGFRIIDERVASREGDIDVVWTNGYGFPRHLGGPMYQARQWGLPYVIARLEEFAKRYPREPSWAAAPLLAVQAAANETTRSTA</sequence>
<keyword evidence="16" id="KW-1185">Reference proteome</keyword>
<keyword evidence="11" id="KW-0511">Multifunctional enzyme</keyword>
<gene>
    <name evidence="15" type="ORF">FOZ76_14850</name>
</gene>
<dbReference type="Pfam" id="PF00378">
    <property type="entry name" value="ECH_1"/>
    <property type="match status" value="1"/>
</dbReference>
<name>A0A556AIG7_9BURK</name>
<dbReference type="InterPro" id="IPR008927">
    <property type="entry name" value="6-PGluconate_DH-like_C_sf"/>
</dbReference>
<evidence type="ECO:0000256" key="10">
    <source>
        <dbReference type="ARBA" id="ARBA00023239"/>
    </source>
</evidence>
<dbReference type="SUPFAM" id="SSF48179">
    <property type="entry name" value="6-phosphogluconate dehydrogenase C-terminal domain-like"/>
    <property type="match status" value="2"/>
</dbReference>
<evidence type="ECO:0000256" key="12">
    <source>
        <dbReference type="ARBA" id="ARBA00049556"/>
    </source>
</evidence>
<dbReference type="Proteomes" id="UP000318405">
    <property type="component" value="Unassembled WGS sequence"/>
</dbReference>
<evidence type="ECO:0000256" key="4">
    <source>
        <dbReference type="ARBA" id="ARBA00022963"/>
    </source>
</evidence>
<evidence type="ECO:0000256" key="5">
    <source>
        <dbReference type="ARBA" id="ARBA00023002"/>
    </source>
</evidence>
<dbReference type="Gene3D" id="3.40.50.720">
    <property type="entry name" value="NAD(P)-binding Rossmann-like Domain"/>
    <property type="match status" value="1"/>
</dbReference>
<reference evidence="15 16" key="1">
    <citation type="submission" date="2019-07" db="EMBL/GenBank/DDBJ databases">
        <title>Qingshengfaniella alkalisoli gen. nov., sp. nov., isolated from saline soil.</title>
        <authorList>
            <person name="Xu L."/>
            <person name="Huang X.-X."/>
            <person name="Sun J.-Q."/>
        </authorList>
    </citation>
    <scope>NUCLEOTIDE SEQUENCE [LARGE SCALE GENOMIC DNA]</scope>
    <source>
        <strain evidence="15 16">DSM 27279</strain>
    </source>
</reference>
<dbReference type="GO" id="GO:0006635">
    <property type="term" value="P:fatty acid beta-oxidation"/>
    <property type="evidence" value="ECO:0007669"/>
    <property type="project" value="UniProtKB-UniPathway"/>
</dbReference>
<dbReference type="RefSeq" id="WP_143949058.1">
    <property type="nucleotide sequence ID" value="NZ_BAABMB010000001.1"/>
</dbReference>
<feature type="domain" description="3-hydroxyacyl-CoA dehydrogenase C-terminal" evidence="13">
    <location>
        <begin position="474"/>
        <end position="568"/>
    </location>
</feature>
<dbReference type="UniPathway" id="UPA00659"/>
<dbReference type="Gene3D" id="1.10.1040.50">
    <property type="match status" value="1"/>
</dbReference>
<dbReference type="GO" id="GO:0070403">
    <property type="term" value="F:NAD+ binding"/>
    <property type="evidence" value="ECO:0007669"/>
    <property type="project" value="InterPro"/>
</dbReference>
<keyword evidence="10" id="KW-0456">Lyase</keyword>
<keyword evidence="7" id="KW-0443">Lipid metabolism</keyword>
<evidence type="ECO:0000259" key="14">
    <source>
        <dbReference type="Pfam" id="PF02737"/>
    </source>
</evidence>
<dbReference type="PANTHER" id="PTHR23309:SF51">
    <property type="entry name" value="3-HYDROXYACYL-COA DEHYDROGENASE-RELATED"/>
    <property type="match status" value="1"/>
</dbReference>
<dbReference type="SUPFAM" id="SSF52096">
    <property type="entry name" value="ClpP/crotonase"/>
    <property type="match status" value="1"/>
</dbReference>
<organism evidence="15 16">
    <name type="scientific">Verticiella sediminum</name>
    <dbReference type="NCBI Taxonomy" id="1247510"/>
    <lineage>
        <taxon>Bacteria</taxon>
        <taxon>Pseudomonadati</taxon>
        <taxon>Pseudomonadota</taxon>
        <taxon>Betaproteobacteria</taxon>
        <taxon>Burkholderiales</taxon>
        <taxon>Alcaligenaceae</taxon>
        <taxon>Verticiella</taxon>
    </lineage>
</organism>
<dbReference type="GO" id="GO:0016853">
    <property type="term" value="F:isomerase activity"/>
    <property type="evidence" value="ECO:0007669"/>
    <property type="project" value="UniProtKB-KW"/>
</dbReference>
<dbReference type="GO" id="GO:0003857">
    <property type="term" value="F:(3S)-3-hydroxyacyl-CoA dehydrogenase (NAD+) activity"/>
    <property type="evidence" value="ECO:0007669"/>
    <property type="project" value="UniProtKB-EC"/>
</dbReference>
<dbReference type="InterPro" id="IPR006108">
    <property type="entry name" value="3HC_DH_C"/>
</dbReference>
<keyword evidence="5" id="KW-0560">Oxidoreductase</keyword>
<comment type="pathway">
    <text evidence="2">Lipid metabolism; fatty acid beta-oxidation.</text>
</comment>
<dbReference type="PANTHER" id="PTHR23309">
    <property type="entry name" value="3-HYDROXYACYL-COA DEHYROGENASE"/>
    <property type="match status" value="1"/>
</dbReference>
<evidence type="ECO:0000256" key="2">
    <source>
        <dbReference type="ARBA" id="ARBA00005005"/>
    </source>
</evidence>
<evidence type="ECO:0000256" key="9">
    <source>
        <dbReference type="ARBA" id="ARBA00023235"/>
    </source>
</evidence>
<dbReference type="AlphaFoldDB" id="A0A556AIG7"/>
<dbReference type="FunFam" id="3.40.50.720:FF:000009">
    <property type="entry name" value="Fatty oxidation complex, alpha subunit"/>
    <property type="match status" value="1"/>
</dbReference>
<comment type="caution">
    <text evidence="15">The sequence shown here is derived from an EMBL/GenBank/DDBJ whole genome shotgun (WGS) entry which is preliminary data.</text>
</comment>
<dbReference type="Pfam" id="PF02737">
    <property type="entry name" value="3HCDH_N"/>
    <property type="match status" value="1"/>
</dbReference>
<keyword evidence="9" id="KW-0413">Isomerase</keyword>
<dbReference type="Gene3D" id="3.90.226.10">
    <property type="entry name" value="2-enoyl-CoA Hydratase, Chain A, domain 1"/>
    <property type="match status" value="1"/>
</dbReference>
<dbReference type="CDD" id="cd06558">
    <property type="entry name" value="crotonase-like"/>
    <property type="match status" value="1"/>
</dbReference>
<evidence type="ECO:0000256" key="8">
    <source>
        <dbReference type="ARBA" id="ARBA00023140"/>
    </source>
</evidence>
<dbReference type="InterPro" id="IPR029045">
    <property type="entry name" value="ClpP/crotonase-like_dom_sf"/>
</dbReference>
<dbReference type="GO" id="GO:0004300">
    <property type="term" value="F:enoyl-CoA hydratase activity"/>
    <property type="evidence" value="ECO:0007669"/>
    <property type="project" value="UniProtKB-ARBA"/>
</dbReference>
<dbReference type="InterPro" id="IPR006176">
    <property type="entry name" value="3-OHacyl-CoA_DH_NAD-bd"/>
</dbReference>